<feature type="region of interest" description="Disordered" evidence="2">
    <location>
        <begin position="104"/>
        <end position="127"/>
    </location>
</feature>
<dbReference type="EMBL" id="JAACNO010002749">
    <property type="protein sequence ID" value="KAF4131100.1"/>
    <property type="molecule type" value="Genomic_DNA"/>
</dbReference>
<organism evidence="4 5">
    <name type="scientific">Phytophthora infestans</name>
    <name type="common">Potato late blight agent</name>
    <name type="synonym">Botrytis infestans</name>
    <dbReference type="NCBI Taxonomy" id="4787"/>
    <lineage>
        <taxon>Eukaryota</taxon>
        <taxon>Sar</taxon>
        <taxon>Stramenopiles</taxon>
        <taxon>Oomycota</taxon>
        <taxon>Peronosporomycetes</taxon>
        <taxon>Peronosporales</taxon>
        <taxon>Peronosporaceae</taxon>
        <taxon>Phytophthora</taxon>
    </lineage>
</organism>
<dbReference type="GO" id="GO:0008270">
    <property type="term" value="F:zinc ion binding"/>
    <property type="evidence" value="ECO:0007669"/>
    <property type="project" value="UniProtKB-KW"/>
</dbReference>
<keyword evidence="1" id="KW-0862">Zinc</keyword>
<keyword evidence="1" id="KW-0479">Metal-binding</keyword>
<dbReference type="SUPFAM" id="SSF57756">
    <property type="entry name" value="Retrovirus zinc finger-like domains"/>
    <property type="match status" value="1"/>
</dbReference>
<gene>
    <name evidence="4" type="ORF">GN958_ATG19735</name>
</gene>
<comment type="caution">
    <text evidence="4">The sequence shown here is derived from an EMBL/GenBank/DDBJ whole genome shotgun (WGS) entry which is preliminary data.</text>
</comment>
<dbReference type="InterPro" id="IPR036875">
    <property type="entry name" value="Znf_CCHC_sf"/>
</dbReference>
<dbReference type="GO" id="GO:0003676">
    <property type="term" value="F:nucleic acid binding"/>
    <property type="evidence" value="ECO:0007669"/>
    <property type="project" value="InterPro"/>
</dbReference>
<dbReference type="Gene3D" id="4.10.60.10">
    <property type="entry name" value="Zinc finger, CCHC-type"/>
    <property type="match status" value="1"/>
</dbReference>
<dbReference type="Proteomes" id="UP000704712">
    <property type="component" value="Unassembled WGS sequence"/>
</dbReference>
<proteinExistence type="predicted"/>
<dbReference type="InterPro" id="IPR001878">
    <property type="entry name" value="Znf_CCHC"/>
</dbReference>
<feature type="compositionally biased region" description="Basic residues" evidence="2">
    <location>
        <begin position="118"/>
        <end position="127"/>
    </location>
</feature>
<accession>A0A8S9TRG8</accession>
<evidence type="ECO:0000259" key="3">
    <source>
        <dbReference type="PROSITE" id="PS50158"/>
    </source>
</evidence>
<sequence>MADTDMESHLDDLEHIRRQLRSMNDPITDDEMAKLVLQGVAVEFRGVVRMCDKDVRGGNVVELQEVLNTLHSEAKLDNQRKVVVATTAKDREPAKILQVAEQLQPGAKKREQHQPVSSRRKFKKKRREGPETRECFYCGRKGHLTKNCFALRAKKQKSKSMAFVRWGESRDESTDHGENAISMVMGADGSTLRDEWMIGT</sequence>
<dbReference type="AlphaFoldDB" id="A0A8S9TRG8"/>
<evidence type="ECO:0000313" key="5">
    <source>
        <dbReference type="Proteomes" id="UP000704712"/>
    </source>
</evidence>
<reference evidence="4" key="1">
    <citation type="submission" date="2020-03" db="EMBL/GenBank/DDBJ databases">
        <title>Hybrid Assembly of Korean Phytophthora infestans isolates.</title>
        <authorList>
            <person name="Prokchorchik M."/>
            <person name="Lee Y."/>
            <person name="Seo J."/>
            <person name="Cho J.-H."/>
            <person name="Park Y.-E."/>
            <person name="Jang D.-C."/>
            <person name="Im J.-S."/>
            <person name="Choi J.-G."/>
            <person name="Park H.-J."/>
            <person name="Lee G.-B."/>
            <person name="Lee Y.-G."/>
            <person name="Hong S.-Y."/>
            <person name="Cho K."/>
            <person name="Sohn K.H."/>
        </authorList>
    </citation>
    <scope>NUCLEOTIDE SEQUENCE</scope>
    <source>
        <strain evidence="4">KR_2_A2</strain>
    </source>
</reference>
<evidence type="ECO:0000256" key="1">
    <source>
        <dbReference type="PROSITE-ProRule" id="PRU00047"/>
    </source>
</evidence>
<keyword evidence="1" id="KW-0863">Zinc-finger</keyword>
<evidence type="ECO:0000256" key="2">
    <source>
        <dbReference type="SAM" id="MobiDB-lite"/>
    </source>
</evidence>
<feature type="domain" description="CCHC-type" evidence="3">
    <location>
        <begin position="135"/>
        <end position="148"/>
    </location>
</feature>
<protein>
    <submittedName>
        <fullName evidence="4">Gag-polypeptide of LTR copia-type</fullName>
    </submittedName>
</protein>
<name>A0A8S9TRG8_PHYIN</name>
<dbReference type="PROSITE" id="PS50158">
    <property type="entry name" value="ZF_CCHC"/>
    <property type="match status" value="1"/>
</dbReference>
<evidence type="ECO:0000313" key="4">
    <source>
        <dbReference type="EMBL" id="KAF4131100.1"/>
    </source>
</evidence>